<dbReference type="SUPFAM" id="SSF54236">
    <property type="entry name" value="Ubiquitin-like"/>
    <property type="match status" value="1"/>
</dbReference>
<dbReference type="Proteomes" id="UP001470230">
    <property type="component" value="Unassembled WGS sequence"/>
</dbReference>
<keyword evidence="1" id="KW-0472">Membrane</keyword>
<dbReference type="Pfam" id="PF00240">
    <property type="entry name" value="ubiquitin"/>
    <property type="match status" value="1"/>
</dbReference>
<evidence type="ECO:0000313" key="4">
    <source>
        <dbReference type="Proteomes" id="UP001470230"/>
    </source>
</evidence>
<dbReference type="Gene3D" id="3.90.70.10">
    <property type="entry name" value="Cysteine proteinases"/>
    <property type="match status" value="1"/>
</dbReference>
<accession>A0ABR2JQ13</accession>
<dbReference type="SMART" id="SM00213">
    <property type="entry name" value="UBQ"/>
    <property type="match status" value="1"/>
</dbReference>
<comment type="caution">
    <text evidence="3">The sequence shown here is derived from an EMBL/GenBank/DDBJ whole genome shotgun (WGS) entry which is preliminary data.</text>
</comment>
<dbReference type="PROSITE" id="PS50053">
    <property type="entry name" value="UBIQUITIN_2"/>
    <property type="match status" value="1"/>
</dbReference>
<feature type="domain" description="Ubiquitin-like" evidence="2">
    <location>
        <begin position="1"/>
        <end position="75"/>
    </location>
</feature>
<dbReference type="SUPFAM" id="SSF54001">
    <property type="entry name" value="Cysteine proteinases"/>
    <property type="match status" value="1"/>
</dbReference>
<evidence type="ECO:0000313" key="3">
    <source>
        <dbReference type="EMBL" id="KAK8880972.1"/>
    </source>
</evidence>
<dbReference type="Gene3D" id="3.10.20.90">
    <property type="entry name" value="Phosphatidylinositol 3-kinase Catalytic Subunit, Chain A, domain 1"/>
    <property type="match status" value="1"/>
</dbReference>
<keyword evidence="1" id="KW-0812">Transmembrane</keyword>
<dbReference type="InterPro" id="IPR038765">
    <property type="entry name" value="Papain-like_cys_pep_sf"/>
</dbReference>
<organism evidence="3 4">
    <name type="scientific">Tritrichomonas musculus</name>
    <dbReference type="NCBI Taxonomy" id="1915356"/>
    <lineage>
        <taxon>Eukaryota</taxon>
        <taxon>Metamonada</taxon>
        <taxon>Parabasalia</taxon>
        <taxon>Tritrichomonadida</taxon>
        <taxon>Tritrichomonadidae</taxon>
        <taxon>Tritrichomonas</taxon>
    </lineage>
</organism>
<protein>
    <recommendedName>
        <fullName evidence="2">Ubiquitin-like domain-containing protein</fullName>
    </recommendedName>
</protein>
<keyword evidence="4" id="KW-1185">Reference proteome</keyword>
<dbReference type="EMBL" id="JAPFFF010000010">
    <property type="protein sequence ID" value="KAK8880972.1"/>
    <property type="molecule type" value="Genomic_DNA"/>
</dbReference>
<keyword evidence="1" id="KW-1133">Transmembrane helix</keyword>
<name>A0ABR2JQ13_9EUKA</name>
<dbReference type="InterPro" id="IPR029071">
    <property type="entry name" value="Ubiquitin-like_domsf"/>
</dbReference>
<evidence type="ECO:0000256" key="1">
    <source>
        <dbReference type="SAM" id="Phobius"/>
    </source>
</evidence>
<gene>
    <name evidence="3" type="ORF">M9Y10_003679</name>
</gene>
<feature type="transmembrane region" description="Helical" evidence="1">
    <location>
        <begin position="397"/>
        <end position="415"/>
    </location>
</feature>
<dbReference type="CDD" id="cd17039">
    <property type="entry name" value="Ubl_ubiquitin_like"/>
    <property type="match status" value="1"/>
</dbReference>
<dbReference type="InterPro" id="IPR000626">
    <property type="entry name" value="Ubiquitin-like_dom"/>
</dbReference>
<evidence type="ECO:0000259" key="2">
    <source>
        <dbReference type="PROSITE" id="PS50053"/>
    </source>
</evidence>
<reference evidence="3 4" key="1">
    <citation type="submission" date="2024-04" db="EMBL/GenBank/DDBJ databases">
        <title>Tritrichomonas musculus Genome.</title>
        <authorList>
            <person name="Alves-Ferreira E."/>
            <person name="Grigg M."/>
            <person name="Lorenzi H."/>
            <person name="Galac M."/>
        </authorList>
    </citation>
    <scope>NUCLEOTIDE SEQUENCE [LARGE SCALE GENOMIC DNA]</scope>
    <source>
        <strain evidence="3 4">EAF2021</strain>
    </source>
</reference>
<sequence>MRIIIKTSQKNYHFNAKNDTKVIDIKSAISRRTGINVDDQILMFSNQQLINNKNIRDYSIHENTILELHVRKEEKAQMASKKSPIIGKIENSDNSQQDLLPSEYLSHQFVRNTNVTGVYYQPTGNCYALAACSAYINTAFRIYGFKKENIPSFKYCYTIASYNENGGSPAESIRRLEEHFQFGIKCDSKDSIDIKDVMMKSVILSFGTSEEGYECVENGEFLEYQTPNETQYGHATLIEGYDFEKDCYICKNSWEDKAERFFFTESAAHWVKFTRVYFDKESIKDKNYPVFESKVKKIEGNVQNEKKEFVLMDKNTSIYSDKYIKLGKKPNNDGVFEYLGIDVDQYIKMELKRPQEQNPEYFNINQELKRRNPPIFYDQHARYNHNNDTILAGVENVIIGGSIISVAFMICRAVMKRH</sequence>
<proteinExistence type="predicted"/>